<organism evidence="1 2">
    <name type="scientific">Candidozyma auris</name>
    <name type="common">Yeast</name>
    <name type="synonym">Candida auris</name>
    <dbReference type="NCBI Taxonomy" id="498019"/>
    <lineage>
        <taxon>Eukaryota</taxon>
        <taxon>Fungi</taxon>
        <taxon>Dikarya</taxon>
        <taxon>Ascomycota</taxon>
        <taxon>Saccharomycotina</taxon>
        <taxon>Pichiomycetes</taxon>
        <taxon>Metschnikowiaceae</taxon>
        <taxon>Candidozyma</taxon>
    </lineage>
</organism>
<dbReference type="VEuPathDB" id="FungiDB:QG37_08341"/>
<accession>A0A0L0NMR9</accession>
<evidence type="ECO:0000313" key="1">
    <source>
        <dbReference type="EMBL" id="KND95426.1"/>
    </source>
</evidence>
<proteinExistence type="predicted"/>
<comment type="caution">
    <text evidence="1">The sequence shown here is derived from an EMBL/GenBank/DDBJ whole genome shotgun (WGS) entry which is preliminary data.</text>
</comment>
<sequence length="91" mass="10967">MSRRIAKCRSYKRPKRLPYLNIVTALNYDRGYAFDWITYAVANNAEVNRWTDQRLMYLLTELERQNYEEVLKEYTGDIFGSLFLPNTEKLF</sequence>
<dbReference type="EMBL" id="LGST01000079">
    <property type="protein sequence ID" value="KND95426.1"/>
    <property type="molecule type" value="Genomic_DNA"/>
</dbReference>
<protein>
    <submittedName>
        <fullName evidence="1">Uncharacterized protein</fullName>
    </submittedName>
</protein>
<gene>
    <name evidence="1" type="ORF">QG37_08341</name>
</gene>
<evidence type="ECO:0000313" key="2">
    <source>
        <dbReference type="Proteomes" id="UP000037122"/>
    </source>
</evidence>
<dbReference type="AlphaFoldDB" id="A0A0L0NMR9"/>
<reference evidence="2" key="1">
    <citation type="journal article" date="2015" name="BMC Genomics">
        <title>Draft genome of a commonly misdiagnosed multidrug resistant pathogen Candida auris.</title>
        <authorList>
            <person name="Chatterjee S."/>
            <person name="Alampalli S.V."/>
            <person name="Nageshan R.K."/>
            <person name="Chettiar S.T."/>
            <person name="Joshi S."/>
            <person name="Tatu U.S."/>
        </authorList>
    </citation>
    <scope>NUCLEOTIDE SEQUENCE [LARGE SCALE GENOMIC DNA]</scope>
    <source>
        <strain evidence="2">6684</strain>
    </source>
</reference>
<dbReference type="Proteomes" id="UP000037122">
    <property type="component" value="Unassembled WGS sequence"/>
</dbReference>
<name>A0A0L0NMR9_CANAR</name>